<evidence type="ECO:0000313" key="3">
    <source>
        <dbReference type="Proteomes" id="UP001437256"/>
    </source>
</evidence>
<accession>A0ABR2Z981</accession>
<gene>
    <name evidence="2" type="ORF">AAF712_015810</name>
</gene>
<feature type="domain" description="DUF6593" evidence="1">
    <location>
        <begin position="6"/>
        <end position="57"/>
    </location>
</feature>
<comment type="caution">
    <text evidence="2">The sequence shown here is derived from an EMBL/GenBank/DDBJ whole genome shotgun (WGS) entry which is preliminary data.</text>
</comment>
<feature type="non-terminal residue" evidence="2">
    <location>
        <position position="1"/>
    </location>
</feature>
<sequence length="58" mass="6605">LHSNDEVKTRIAKFRQGNPGGIFGEKRPAVLEIFPEGESLVDLIFVTFLFTEKQRRDG</sequence>
<dbReference type="Pfam" id="PF20236">
    <property type="entry name" value="DUF6593"/>
    <property type="match status" value="1"/>
</dbReference>
<dbReference type="EMBL" id="JBBXMP010000499">
    <property type="protein sequence ID" value="KAL0057549.1"/>
    <property type="molecule type" value="Genomic_DNA"/>
</dbReference>
<evidence type="ECO:0000313" key="2">
    <source>
        <dbReference type="EMBL" id="KAL0057549.1"/>
    </source>
</evidence>
<name>A0ABR2Z981_9AGAR</name>
<dbReference type="Proteomes" id="UP001437256">
    <property type="component" value="Unassembled WGS sequence"/>
</dbReference>
<dbReference type="InterPro" id="IPR046528">
    <property type="entry name" value="DUF6593"/>
</dbReference>
<organism evidence="2 3">
    <name type="scientific">Marasmius tenuissimus</name>
    <dbReference type="NCBI Taxonomy" id="585030"/>
    <lineage>
        <taxon>Eukaryota</taxon>
        <taxon>Fungi</taxon>
        <taxon>Dikarya</taxon>
        <taxon>Basidiomycota</taxon>
        <taxon>Agaricomycotina</taxon>
        <taxon>Agaricomycetes</taxon>
        <taxon>Agaricomycetidae</taxon>
        <taxon>Agaricales</taxon>
        <taxon>Marasmiineae</taxon>
        <taxon>Marasmiaceae</taxon>
        <taxon>Marasmius</taxon>
    </lineage>
</organism>
<protein>
    <recommendedName>
        <fullName evidence="1">DUF6593 domain-containing protein</fullName>
    </recommendedName>
</protein>
<evidence type="ECO:0000259" key="1">
    <source>
        <dbReference type="Pfam" id="PF20236"/>
    </source>
</evidence>
<proteinExistence type="predicted"/>
<keyword evidence="3" id="KW-1185">Reference proteome</keyword>
<reference evidence="2 3" key="1">
    <citation type="submission" date="2024-05" db="EMBL/GenBank/DDBJ databases">
        <title>A draft genome resource for the thread blight pathogen Marasmius tenuissimus strain MS-2.</title>
        <authorList>
            <person name="Yulfo-Soto G.E."/>
            <person name="Baruah I.K."/>
            <person name="Amoako-Attah I."/>
            <person name="Bukari Y."/>
            <person name="Meinhardt L.W."/>
            <person name="Bailey B.A."/>
            <person name="Cohen S.P."/>
        </authorList>
    </citation>
    <scope>NUCLEOTIDE SEQUENCE [LARGE SCALE GENOMIC DNA]</scope>
    <source>
        <strain evidence="2 3">MS-2</strain>
    </source>
</reference>